<evidence type="ECO:0000313" key="4">
    <source>
        <dbReference type="Proteomes" id="UP000008281"/>
    </source>
</evidence>
<name>E3MGL7_CAERE</name>
<proteinExistence type="predicted"/>
<evidence type="ECO:0000256" key="1">
    <source>
        <dbReference type="SAM" id="MobiDB-lite"/>
    </source>
</evidence>
<keyword evidence="2" id="KW-0812">Transmembrane</keyword>
<feature type="region of interest" description="Disordered" evidence="1">
    <location>
        <begin position="1"/>
        <end position="51"/>
    </location>
</feature>
<evidence type="ECO:0000256" key="2">
    <source>
        <dbReference type="SAM" id="Phobius"/>
    </source>
</evidence>
<keyword evidence="2" id="KW-1133">Transmembrane helix</keyword>
<accession>E3MGL7</accession>
<keyword evidence="2" id="KW-0472">Membrane</keyword>
<dbReference type="InParanoid" id="E3MGL7"/>
<dbReference type="Proteomes" id="UP000008281">
    <property type="component" value="Unassembled WGS sequence"/>
</dbReference>
<feature type="transmembrane region" description="Helical" evidence="2">
    <location>
        <begin position="131"/>
        <end position="152"/>
    </location>
</feature>
<keyword evidence="4" id="KW-1185">Reference proteome</keyword>
<organism evidence="4">
    <name type="scientific">Caenorhabditis remanei</name>
    <name type="common">Caenorhabditis vulgaris</name>
    <dbReference type="NCBI Taxonomy" id="31234"/>
    <lineage>
        <taxon>Eukaryota</taxon>
        <taxon>Metazoa</taxon>
        <taxon>Ecdysozoa</taxon>
        <taxon>Nematoda</taxon>
        <taxon>Chromadorea</taxon>
        <taxon>Rhabditida</taxon>
        <taxon>Rhabditina</taxon>
        <taxon>Rhabditomorpha</taxon>
        <taxon>Rhabditoidea</taxon>
        <taxon>Rhabditidae</taxon>
        <taxon>Peloderinae</taxon>
        <taxon>Caenorhabditis</taxon>
    </lineage>
</organism>
<protein>
    <submittedName>
        <fullName evidence="3">Uncharacterized protein</fullName>
    </submittedName>
</protein>
<feature type="region of interest" description="Disordered" evidence="1">
    <location>
        <begin position="79"/>
        <end position="102"/>
    </location>
</feature>
<sequence>MAARRSLPPNIPPPRTPMLVRSRPRRQRMAPAAPVPAPAPVAPAPAPPTQELPLNVVDLERAREQDYNRVLVAPWIDQAPPRAAPESNPGNPTPGEPKAPRRRGWFSSVLALVGIRVQMTLQQLYSLCDSWLNYLLIVVIIVIMNPGSSLSWQPEKPNPIFFAIIGPNNRPGQCFFCARVVLSH</sequence>
<dbReference type="AlphaFoldDB" id="E3MGL7"/>
<evidence type="ECO:0000313" key="3">
    <source>
        <dbReference type="EMBL" id="EFP01742.1"/>
    </source>
</evidence>
<dbReference type="HOGENOM" id="CLU_1469551_0_0_1"/>
<reference evidence="3" key="1">
    <citation type="submission" date="2007-07" db="EMBL/GenBank/DDBJ databases">
        <title>PCAP assembly of the Caenorhabditis remanei genome.</title>
        <authorList>
            <consortium name="The Caenorhabditis remanei Sequencing Consortium"/>
            <person name="Wilson R.K."/>
        </authorList>
    </citation>
    <scope>NUCLEOTIDE SEQUENCE [LARGE SCALE GENOMIC DNA]</scope>
    <source>
        <strain evidence="3">PB4641</strain>
    </source>
</reference>
<gene>
    <name evidence="3" type="ORF">CRE_23402</name>
</gene>
<feature type="compositionally biased region" description="Pro residues" evidence="1">
    <location>
        <begin position="33"/>
        <end position="50"/>
    </location>
</feature>
<dbReference type="EMBL" id="DS268444">
    <property type="protein sequence ID" value="EFP01742.1"/>
    <property type="molecule type" value="Genomic_DNA"/>
</dbReference>